<dbReference type="EMBL" id="CAADHB010000022">
    <property type="protein sequence ID" value="VFK78705.1"/>
    <property type="molecule type" value="Genomic_DNA"/>
</dbReference>
<dbReference type="InterPro" id="IPR015424">
    <property type="entry name" value="PyrdxlP-dep_Trfase"/>
</dbReference>
<accession>A0A451BK92</accession>
<sequence>MNFTRTDLEIYFDSNSLGQLPKRTVEYLPSAIEAEWRKRLIRIWNEGWLDTPTELGAKIAKLIGARSDKVLVTEATSINLFKLAVAALRAHPERTKIISDVFNSPSESIHPAGYHRPDG</sequence>
<evidence type="ECO:0008006" key="3">
    <source>
        <dbReference type="Google" id="ProtNLM"/>
    </source>
</evidence>
<dbReference type="PANTHER" id="PTHR14084">
    <property type="entry name" value="KYNURENINASE"/>
    <property type="match status" value="1"/>
</dbReference>
<dbReference type="GO" id="GO:0030429">
    <property type="term" value="F:kynureninase activity"/>
    <property type="evidence" value="ECO:0007669"/>
    <property type="project" value="InterPro"/>
</dbReference>
<dbReference type="GO" id="GO:0019441">
    <property type="term" value="P:L-tryptophan catabolic process to kynurenine"/>
    <property type="evidence" value="ECO:0007669"/>
    <property type="project" value="TreeGrafter"/>
</dbReference>
<gene>
    <name evidence="2" type="ORF">BECKSD772D_GA0070982_102226</name>
</gene>
<keyword evidence="1" id="KW-0663">Pyridoxal phosphate</keyword>
<evidence type="ECO:0000313" key="2">
    <source>
        <dbReference type="EMBL" id="VFK78705.1"/>
    </source>
</evidence>
<dbReference type="GO" id="GO:0005737">
    <property type="term" value="C:cytoplasm"/>
    <property type="evidence" value="ECO:0007669"/>
    <property type="project" value="InterPro"/>
</dbReference>
<reference evidence="2" key="1">
    <citation type="submission" date="2019-02" db="EMBL/GenBank/DDBJ databases">
        <authorList>
            <person name="Gruber-Vodicka R. H."/>
            <person name="Seah K. B. B."/>
        </authorList>
    </citation>
    <scope>NUCLEOTIDE SEQUENCE</scope>
    <source>
        <strain evidence="2">BECK_S127</strain>
    </source>
</reference>
<organism evidence="2">
    <name type="scientific">Candidatus Kentrum sp. SD</name>
    <dbReference type="NCBI Taxonomy" id="2126332"/>
    <lineage>
        <taxon>Bacteria</taxon>
        <taxon>Pseudomonadati</taxon>
        <taxon>Pseudomonadota</taxon>
        <taxon>Gammaproteobacteria</taxon>
        <taxon>Candidatus Kentrum</taxon>
    </lineage>
</organism>
<proteinExistence type="predicted"/>
<dbReference type="GO" id="GO:0043420">
    <property type="term" value="P:anthranilate metabolic process"/>
    <property type="evidence" value="ECO:0007669"/>
    <property type="project" value="TreeGrafter"/>
</dbReference>
<name>A0A451BK92_9GAMM</name>
<dbReference type="Gene3D" id="3.40.640.10">
    <property type="entry name" value="Type I PLP-dependent aspartate aminotransferase-like (Major domain)"/>
    <property type="match status" value="1"/>
</dbReference>
<dbReference type="InterPro" id="IPR010111">
    <property type="entry name" value="Kynureninase"/>
</dbReference>
<dbReference type="InterPro" id="IPR015421">
    <property type="entry name" value="PyrdxlP-dep_Trfase_major"/>
</dbReference>
<dbReference type="SUPFAM" id="SSF53383">
    <property type="entry name" value="PLP-dependent transferases"/>
    <property type="match status" value="1"/>
</dbReference>
<dbReference type="AlphaFoldDB" id="A0A451BK92"/>
<protein>
    <recommendedName>
        <fullName evidence="3">Kynureninase</fullName>
    </recommendedName>
</protein>
<dbReference type="PANTHER" id="PTHR14084:SF0">
    <property type="entry name" value="KYNURENINASE"/>
    <property type="match status" value="1"/>
</dbReference>
<dbReference type="GO" id="GO:0030170">
    <property type="term" value="F:pyridoxal phosphate binding"/>
    <property type="evidence" value="ECO:0007669"/>
    <property type="project" value="InterPro"/>
</dbReference>
<evidence type="ECO:0000256" key="1">
    <source>
        <dbReference type="ARBA" id="ARBA00022898"/>
    </source>
</evidence>
<dbReference type="GO" id="GO:0009435">
    <property type="term" value="P:NAD+ biosynthetic process"/>
    <property type="evidence" value="ECO:0007669"/>
    <property type="project" value="InterPro"/>
</dbReference>